<dbReference type="PROSITE" id="PS50209">
    <property type="entry name" value="CARD"/>
    <property type="match status" value="1"/>
</dbReference>
<dbReference type="InterPro" id="IPR011029">
    <property type="entry name" value="DEATH-like_dom_sf"/>
</dbReference>
<dbReference type="PANTHER" id="PTHR15034:SF5">
    <property type="entry name" value="DEATH DOMAIN-CONTAINING PROTEIN CRADD"/>
    <property type="match status" value="1"/>
</dbReference>
<dbReference type="GO" id="GO:0042981">
    <property type="term" value="P:regulation of apoptotic process"/>
    <property type="evidence" value="ECO:0007669"/>
    <property type="project" value="InterPro"/>
</dbReference>
<evidence type="ECO:0000313" key="3">
    <source>
        <dbReference type="Proteomes" id="UP000507470"/>
    </source>
</evidence>
<dbReference type="InterPro" id="IPR001315">
    <property type="entry name" value="CARD"/>
</dbReference>
<name>A0A6J8CZ49_MYTCO</name>
<dbReference type="PANTHER" id="PTHR15034">
    <property type="entry name" value="DEATH DOMAIN-CONTAINING PROTEIN CRADD"/>
    <property type="match status" value="1"/>
</dbReference>
<dbReference type="InterPro" id="IPR037939">
    <property type="entry name" value="CRADD"/>
</dbReference>
<reference evidence="2 3" key="1">
    <citation type="submission" date="2020-06" db="EMBL/GenBank/DDBJ databases">
        <authorList>
            <person name="Li R."/>
            <person name="Bekaert M."/>
        </authorList>
    </citation>
    <scope>NUCLEOTIDE SEQUENCE [LARGE SCALE GENOMIC DNA]</scope>
    <source>
        <strain evidence="3">wild</strain>
    </source>
</reference>
<dbReference type="SUPFAM" id="SSF47986">
    <property type="entry name" value="DEATH domain"/>
    <property type="match status" value="1"/>
</dbReference>
<dbReference type="Gene3D" id="1.10.533.10">
    <property type="entry name" value="Death Domain, Fas"/>
    <property type="match status" value="1"/>
</dbReference>
<dbReference type="GO" id="GO:0002020">
    <property type="term" value="F:protease binding"/>
    <property type="evidence" value="ECO:0007669"/>
    <property type="project" value="InterPro"/>
</dbReference>
<evidence type="ECO:0000313" key="2">
    <source>
        <dbReference type="EMBL" id="CAC5401748.1"/>
    </source>
</evidence>
<keyword evidence="3" id="KW-1185">Reference proteome</keyword>
<sequence length="334" mass="38773">MRRYPISIEPSKRVTKLALYRGMGVFNLDQSECIKLAICVFCNVVQFQVWYWQEQSVELNERVWEEAESSVNAIILRYKMNVKYTLKVECMSGSYNNPVGMVDVVQLKNSESYYCNEHAESHKSKEILGCWFRDEKTNETDELLLKGGDTPELEAKLNRHFQRIVNEIGALREILDDMISQCLISTDNILRKRGYQQLTESLEQDHITQTNISNNKLDLSNWKAPFFYVKLQKNYTDIVSTIKHENIVDHLITKEVLTLDDKEIIDAYPAQSDKNRKLMEKLMYTEESGYSDFLLALRLDDCYVELANQIEKTAVTPNDISLLTSCSKLQGQDM</sequence>
<protein>
    <recommendedName>
        <fullName evidence="1">CARD domain-containing protein</fullName>
    </recommendedName>
</protein>
<dbReference type="OrthoDB" id="10417383at2759"/>
<gene>
    <name evidence="2" type="ORF">MCOR_35803</name>
</gene>
<feature type="domain" description="CARD" evidence="1">
    <location>
        <begin position="231"/>
        <end position="298"/>
    </location>
</feature>
<dbReference type="GO" id="GO:0070513">
    <property type="term" value="F:death domain binding"/>
    <property type="evidence" value="ECO:0007669"/>
    <property type="project" value="InterPro"/>
</dbReference>
<proteinExistence type="predicted"/>
<accession>A0A6J8CZ49</accession>
<dbReference type="Proteomes" id="UP000507470">
    <property type="component" value="Unassembled WGS sequence"/>
</dbReference>
<evidence type="ECO:0000259" key="1">
    <source>
        <dbReference type="PROSITE" id="PS50209"/>
    </source>
</evidence>
<dbReference type="Pfam" id="PF00619">
    <property type="entry name" value="CARD"/>
    <property type="match status" value="1"/>
</dbReference>
<dbReference type="EMBL" id="CACVKT020006453">
    <property type="protein sequence ID" value="CAC5401748.1"/>
    <property type="molecule type" value="Genomic_DNA"/>
</dbReference>
<organism evidence="2 3">
    <name type="scientific">Mytilus coruscus</name>
    <name type="common">Sea mussel</name>
    <dbReference type="NCBI Taxonomy" id="42192"/>
    <lineage>
        <taxon>Eukaryota</taxon>
        <taxon>Metazoa</taxon>
        <taxon>Spiralia</taxon>
        <taxon>Lophotrochozoa</taxon>
        <taxon>Mollusca</taxon>
        <taxon>Bivalvia</taxon>
        <taxon>Autobranchia</taxon>
        <taxon>Pteriomorphia</taxon>
        <taxon>Mytilida</taxon>
        <taxon>Mytiloidea</taxon>
        <taxon>Mytilidae</taxon>
        <taxon>Mytilinae</taxon>
        <taxon>Mytilus</taxon>
    </lineage>
</organism>
<dbReference type="CDD" id="cd01671">
    <property type="entry name" value="CARD"/>
    <property type="match status" value="1"/>
</dbReference>
<dbReference type="AlphaFoldDB" id="A0A6J8CZ49"/>